<evidence type="ECO:0000313" key="2">
    <source>
        <dbReference type="Proteomes" id="UP000746535"/>
    </source>
</evidence>
<dbReference type="Proteomes" id="UP000746535">
    <property type="component" value="Unassembled WGS sequence"/>
</dbReference>
<reference evidence="1 2" key="1">
    <citation type="submission" date="2020-03" db="EMBL/GenBank/DDBJ databases">
        <authorList>
            <person name="Wang L."/>
            <person name="He N."/>
            <person name="Li Y."/>
            <person name="Fang Y."/>
            <person name="Zhang F."/>
        </authorList>
    </citation>
    <scope>NUCLEOTIDE SEQUENCE [LARGE SCALE GENOMIC DNA]</scope>
    <source>
        <strain evidence="2">hsmgli-8</strain>
    </source>
</reference>
<dbReference type="EMBL" id="JAAVJI010000020">
    <property type="protein sequence ID" value="NJP03451.1"/>
    <property type="molecule type" value="Genomic_DNA"/>
</dbReference>
<accession>A0ABX0YJ18</accession>
<organism evidence="1 2">
    <name type="scientific">Pseudomonas quercus</name>
    <dbReference type="NCBI Taxonomy" id="2722792"/>
    <lineage>
        <taxon>Bacteria</taxon>
        <taxon>Pseudomonadati</taxon>
        <taxon>Pseudomonadota</taxon>
        <taxon>Gammaproteobacteria</taxon>
        <taxon>Pseudomonadales</taxon>
        <taxon>Pseudomonadaceae</taxon>
        <taxon>Pseudomonas</taxon>
    </lineage>
</organism>
<comment type="caution">
    <text evidence="1">The sequence shown here is derived from an EMBL/GenBank/DDBJ whole genome shotgun (WGS) entry which is preliminary data.</text>
</comment>
<protein>
    <submittedName>
        <fullName evidence="1">DUF4892 domain-containing protein</fullName>
    </submittedName>
</protein>
<keyword evidence="2" id="KW-1185">Reference proteome</keyword>
<dbReference type="InterPro" id="IPR032608">
    <property type="entry name" value="DUF4892"/>
</dbReference>
<name>A0ABX0YJ18_9PSED</name>
<sequence>MSSAIGLTSHATAAELDLAPLAALEPEGALLLDHQPAQASERLYPLGPLRRIGGALRLDARLQVHGERVSSTWELPPERNARDVFKVARQALRSPTTQVLFWCEGRDCGESNLWSNDIFANTRLLGSDDQQAFLLVREAQGDTDTLVAVYCVLRGNRRVALHAEMLTPQAPLGPILPTSGTLLRELRDAGELAFPDLAIPPTPDWVTLLGRTLNLDSTLRVRLAGPDANQWLAALVAAGVRANRLSLGTPDGEGLHMEVVR</sequence>
<proteinExistence type="predicted"/>
<dbReference type="Pfam" id="PF16234">
    <property type="entry name" value="DUF4892"/>
    <property type="match status" value="1"/>
</dbReference>
<gene>
    <name evidence="1" type="ORF">HBH25_21680</name>
</gene>
<evidence type="ECO:0000313" key="1">
    <source>
        <dbReference type="EMBL" id="NJP03451.1"/>
    </source>
</evidence>